<dbReference type="Proteomes" id="UP000220102">
    <property type="component" value="Unassembled WGS sequence"/>
</dbReference>
<organism evidence="4 5">
    <name type="scientific">Longibacter salinarum</name>
    <dbReference type="NCBI Taxonomy" id="1850348"/>
    <lineage>
        <taxon>Bacteria</taxon>
        <taxon>Pseudomonadati</taxon>
        <taxon>Rhodothermota</taxon>
        <taxon>Rhodothermia</taxon>
        <taxon>Rhodothermales</taxon>
        <taxon>Salisaetaceae</taxon>
        <taxon>Longibacter</taxon>
    </lineage>
</organism>
<dbReference type="AlphaFoldDB" id="A0A2A8CYP0"/>
<dbReference type="Gene3D" id="2.60.120.1440">
    <property type="match status" value="1"/>
</dbReference>
<feature type="region of interest" description="Disordered" evidence="1">
    <location>
        <begin position="74"/>
        <end position="101"/>
    </location>
</feature>
<dbReference type="PANTHER" id="PTHR30273">
    <property type="entry name" value="PERIPLASMIC SIGNAL SENSOR AND SIGMA FACTOR ACTIVATOR FECR-RELATED"/>
    <property type="match status" value="1"/>
</dbReference>
<comment type="caution">
    <text evidence="4">The sequence shown here is derived from an EMBL/GenBank/DDBJ whole genome shotgun (WGS) entry which is preliminary data.</text>
</comment>
<evidence type="ECO:0000313" key="4">
    <source>
        <dbReference type="EMBL" id="PEN13508.1"/>
    </source>
</evidence>
<dbReference type="InterPro" id="IPR006860">
    <property type="entry name" value="FecR"/>
</dbReference>
<gene>
    <name evidence="4" type="ORF">CRI94_09335</name>
</gene>
<proteinExistence type="predicted"/>
<dbReference type="Pfam" id="PF04773">
    <property type="entry name" value="FecR"/>
    <property type="match status" value="1"/>
</dbReference>
<dbReference type="OrthoDB" id="1524389at2"/>
<evidence type="ECO:0000256" key="1">
    <source>
        <dbReference type="SAM" id="MobiDB-lite"/>
    </source>
</evidence>
<reference evidence="4 5" key="1">
    <citation type="submission" date="2017-10" db="EMBL/GenBank/DDBJ databases">
        <title>Draft genome of Longibacter Salinarum.</title>
        <authorList>
            <person name="Goh K.M."/>
            <person name="Shamsir M.S."/>
            <person name="Lim S.W."/>
        </authorList>
    </citation>
    <scope>NUCLEOTIDE SEQUENCE [LARGE SCALE GENOMIC DNA]</scope>
    <source>
        <strain evidence="4 5">KCTC 52045</strain>
    </source>
</reference>
<dbReference type="GO" id="GO:0016989">
    <property type="term" value="F:sigma factor antagonist activity"/>
    <property type="evidence" value="ECO:0007669"/>
    <property type="project" value="TreeGrafter"/>
</dbReference>
<dbReference type="EMBL" id="PDEQ01000004">
    <property type="protein sequence ID" value="PEN13508.1"/>
    <property type="molecule type" value="Genomic_DNA"/>
</dbReference>
<evidence type="ECO:0000256" key="2">
    <source>
        <dbReference type="SAM" id="Phobius"/>
    </source>
</evidence>
<keyword evidence="2" id="KW-0812">Transmembrane</keyword>
<keyword evidence="2" id="KW-1133">Transmembrane helix</keyword>
<accession>A0A2A8CYP0</accession>
<feature type="transmembrane region" description="Helical" evidence="2">
    <location>
        <begin position="107"/>
        <end position="127"/>
    </location>
</feature>
<evidence type="ECO:0000313" key="5">
    <source>
        <dbReference type="Proteomes" id="UP000220102"/>
    </source>
</evidence>
<keyword evidence="5" id="KW-1185">Reference proteome</keyword>
<evidence type="ECO:0000259" key="3">
    <source>
        <dbReference type="Pfam" id="PF04773"/>
    </source>
</evidence>
<feature type="domain" description="FecR protein" evidence="3">
    <location>
        <begin position="143"/>
        <end position="226"/>
    </location>
</feature>
<sequence length="344" mass="38167">MSAPSESDRFLARRLGVLLDDDRMRLRDLDVTDLEVASSQDAPFAQALLQYRRETLDARPSPRPEQTERIWAGIEREMEEPSRASSPDAPREDRAPRRSRSTVPGRVQWAAFALLVVGAIGVTWFVLQPDPLREILVAQSGEQVQTLTTADGSTIRLRPNSTLHRVEVTGADRYRLEGEAQFSVPSRSTIPFEVQAGEARVTVLGTEFTVRTWTREPQVYLSEGTVAVSHVPSSRADTLRPGQQAAISGRSITVEEADPASFVGWIEQRLSFTRRSAESVARELEQQYAVDIVLPQSIRAETISGELILEGREQTLADFAAVLGGSFDRGQDETYQFSSDASRP</sequence>
<keyword evidence="2" id="KW-0472">Membrane</keyword>
<name>A0A2A8CYP0_9BACT</name>
<dbReference type="Gene3D" id="3.55.50.30">
    <property type="match status" value="1"/>
</dbReference>
<dbReference type="InterPro" id="IPR012373">
    <property type="entry name" value="Ferrdict_sens_TM"/>
</dbReference>
<dbReference type="PANTHER" id="PTHR30273:SF2">
    <property type="entry name" value="PROTEIN FECR"/>
    <property type="match status" value="1"/>
</dbReference>
<protein>
    <recommendedName>
        <fullName evidence="3">FecR protein domain-containing protein</fullName>
    </recommendedName>
</protein>
<dbReference type="RefSeq" id="WP_098075430.1">
    <property type="nucleotide sequence ID" value="NZ_PDEQ01000004.1"/>
</dbReference>